<dbReference type="AlphaFoldDB" id="A0A1I5PYG7"/>
<dbReference type="Proteomes" id="UP000182624">
    <property type="component" value="Unassembled WGS sequence"/>
</dbReference>
<sequence length="186" mass="22088">MRWNLKEAASKSLVRRTEITYKASINDVLQLQYMLEKVEGYGYKNIGFILDRGYFSEANIHYMDHHGYGFVIMVKGMNDLVSELVLKHKGSFEQNRANSIRSYKVNGMTVKMQLFPSDEKDRYFHIYYNDRKHAAERENVERKIDRIVEFLEKNRGKKIPKSPNIEKYFKLEIYNEGKEDERLLAS</sequence>
<evidence type="ECO:0008006" key="3">
    <source>
        <dbReference type="Google" id="ProtNLM"/>
    </source>
</evidence>
<accession>A0A1I5PYG7</accession>
<protein>
    <recommendedName>
        <fullName evidence="3">Transposase DDE domain-containing protein</fullName>
    </recommendedName>
</protein>
<keyword evidence="2" id="KW-1185">Reference proteome</keyword>
<evidence type="ECO:0000313" key="1">
    <source>
        <dbReference type="EMBL" id="SFP39104.1"/>
    </source>
</evidence>
<name>A0A1I5PYG7_9FIRM</name>
<organism evidence="1 2">
    <name type="scientific">Butyrivibrio proteoclasticus</name>
    <dbReference type="NCBI Taxonomy" id="43305"/>
    <lineage>
        <taxon>Bacteria</taxon>
        <taxon>Bacillati</taxon>
        <taxon>Bacillota</taxon>
        <taxon>Clostridia</taxon>
        <taxon>Lachnospirales</taxon>
        <taxon>Lachnospiraceae</taxon>
        <taxon>Butyrivibrio</taxon>
    </lineage>
</organism>
<reference evidence="2" key="1">
    <citation type="submission" date="2016-10" db="EMBL/GenBank/DDBJ databases">
        <authorList>
            <person name="Varghese N."/>
            <person name="Submissions S."/>
        </authorList>
    </citation>
    <scope>NUCLEOTIDE SEQUENCE [LARGE SCALE GENOMIC DNA]</scope>
    <source>
        <strain evidence="2">P18</strain>
    </source>
</reference>
<gene>
    <name evidence="1" type="ORF">SAMN04487928_101211</name>
</gene>
<evidence type="ECO:0000313" key="2">
    <source>
        <dbReference type="Proteomes" id="UP000182624"/>
    </source>
</evidence>
<dbReference type="EMBL" id="FOXO01000001">
    <property type="protein sequence ID" value="SFP39104.1"/>
    <property type="molecule type" value="Genomic_DNA"/>
</dbReference>
<proteinExistence type="predicted"/>
<dbReference type="RefSeq" id="WP_074883045.1">
    <property type="nucleotide sequence ID" value="NZ_FOXO01000001.1"/>
</dbReference>